<organism evidence="1 2">
    <name type="scientific">Herbaspirillum aquaticum</name>
    <dbReference type="NCBI Taxonomy" id="568783"/>
    <lineage>
        <taxon>Bacteria</taxon>
        <taxon>Pseudomonadati</taxon>
        <taxon>Pseudomonadota</taxon>
        <taxon>Betaproteobacteria</taxon>
        <taxon>Burkholderiales</taxon>
        <taxon>Oxalobacteraceae</taxon>
        <taxon>Herbaspirillum</taxon>
    </lineage>
</organism>
<accession>A0A225SVP1</accession>
<dbReference type="EMBL" id="NJGV01000006">
    <property type="protein sequence ID" value="OWY35285.1"/>
    <property type="molecule type" value="Genomic_DNA"/>
</dbReference>
<protein>
    <submittedName>
        <fullName evidence="1">Uncharacterized protein</fullName>
    </submittedName>
</protein>
<keyword evidence="2" id="KW-1185">Reference proteome</keyword>
<evidence type="ECO:0000313" key="2">
    <source>
        <dbReference type="Proteomes" id="UP000214747"/>
    </source>
</evidence>
<comment type="caution">
    <text evidence="1">The sequence shown here is derived from an EMBL/GenBank/DDBJ whole genome shotgun (WGS) entry which is preliminary data.</text>
</comment>
<evidence type="ECO:0000313" key="1">
    <source>
        <dbReference type="EMBL" id="OWY35285.1"/>
    </source>
</evidence>
<sequence>MPALISRVWNDRLINIGGFDADGKPFSATSVPLIQGDEPEGQELPQFYAEWMPYQKGQAAKTEALEKQTASVASVLTADICREQDAHFVASSAANQVPYSGDPEIYAKAVATVYKNTKAEILRPGVVGRRTA</sequence>
<proteinExistence type="predicted"/>
<dbReference type="AlphaFoldDB" id="A0A225SVP1"/>
<reference evidence="1 2" key="1">
    <citation type="journal article" date="2010" name="Int. J. Syst. Evol. Microbiol.">
        <title>Reclassification of Herbaspirillum putei as a later heterotypic synonym of Herbaspirillum huttiense, with the description of H. huttiense subsp. huttiense subsp. nov. and H. huttiense subsp. putei subsp. nov., comb. nov., and description of Herbaspirillum aquaticum sp. nov.</title>
        <authorList>
            <person name="Dobritsa A.P."/>
            <person name="Reddy M.C."/>
            <person name="Samadpour M."/>
        </authorList>
    </citation>
    <scope>NUCLEOTIDE SEQUENCE [LARGE SCALE GENOMIC DNA]</scope>
    <source>
        <strain evidence="1 2">IEH 4430</strain>
    </source>
</reference>
<gene>
    <name evidence="1" type="ORF">CEJ45_08410</name>
</gene>
<dbReference type="Proteomes" id="UP000214747">
    <property type="component" value="Unassembled WGS sequence"/>
</dbReference>
<name>A0A225SVP1_9BURK</name>